<accession>A0A4C1VLS7</accession>
<gene>
    <name evidence="2" type="ORF">EVAR_32475_1</name>
</gene>
<protein>
    <submittedName>
        <fullName evidence="2">Uncharacterized protein</fullName>
    </submittedName>
</protein>
<comment type="caution">
    <text evidence="2">The sequence shown here is derived from an EMBL/GenBank/DDBJ whole genome shotgun (WGS) entry which is preliminary data.</text>
</comment>
<evidence type="ECO:0000256" key="1">
    <source>
        <dbReference type="SAM" id="MobiDB-lite"/>
    </source>
</evidence>
<sequence length="184" mass="19854">MSRSERACGPSESSRVGVRYLIRTEERGDEGRRWATGTITHGRNATAEAATSRSYSASVVGRPTHFVLQPIVDPSPSVSEAKGFPCDGPRLLSRHRRHGARGAGRGGKGLPENFRQSNDGRQLASSDTERPLAGKCSTMSTTACCNGVADDNRHPRRPSAEPRGLSPRSELEGSWEGTPQNWGN</sequence>
<dbReference type="AlphaFoldDB" id="A0A4C1VLS7"/>
<feature type="compositionally biased region" description="Polar residues" evidence="1">
    <location>
        <begin position="114"/>
        <end position="126"/>
    </location>
</feature>
<proteinExistence type="predicted"/>
<evidence type="ECO:0000313" key="2">
    <source>
        <dbReference type="EMBL" id="GBP39541.1"/>
    </source>
</evidence>
<evidence type="ECO:0000313" key="3">
    <source>
        <dbReference type="Proteomes" id="UP000299102"/>
    </source>
</evidence>
<feature type="region of interest" description="Disordered" evidence="1">
    <location>
        <begin position="76"/>
        <end position="184"/>
    </location>
</feature>
<dbReference type="EMBL" id="BGZK01000367">
    <property type="protein sequence ID" value="GBP39541.1"/>
    <property type="molecule type" value="Genomic_DNA"/>
</dbReference>
<reference evidence="2 3" key="1">
    <citation type="journal article" date="2019" name="Commun. Biol.">
        <title>The bagworm genome reveals a unique fibroin gene that provides high tensile strength.</title>
        <authorList>
            <person name="Kono N."/>
            <person name="Nakamura H."/>
            <person name="Ohtoshi R."/>
            <person name="Tomita M."/>
            <person name="Numata K."/>
            <person name="Arakawa K."/>
        </authorList>
    </citation>
    <scope>NUCLEOTIDE SEQUENCE [LARGE SCALE GENOMIC DNA]</scope>
</reference>
<dbReference type="Proteomes" id="UP000299102">
    <property type="component" value="Unassembled WGS sequence"/>
</dbReference>
<organism evidence="2 3">
    <name type="scientific">Eumeta variegata</name>
    <name type="common">Bagworm moth</name>
    <name type="synonym">Eumeta japonica</name>
    <dbReference type="NCBI Taxonomy" id="151549"/>
    <lineage>
        <taxon>Eukaryota</taxon>
        <taxon>Metazoa</taxon>
        <taxon>Ecdysozoa</taxon>
        <taxon>Arthropoda</taxon>
        <taxon>Hexapoda</taxon>
        <taxon>Insecta</taxon>
        <taxon>Pterygota</taxon>
        <taxon>Neoptera</taxon>
        <taxon>Endopterygota</taxon>
        <taxon>Lepidoptera</taxon>
        <taxon>Glossata</taxon>
        <taxon>Ditrysia</taxon>
        <taxon>Tineoidea</taxon>
        <taxon>Psychidae</taxon>
        <taxon>Oiketicinae</taxon>
        <taxon>Eumeta</taxon>
    </lineage>
</organism>
<name>A0A4C1VLS7_EUMVA</name>
<keyword evidence="3" id="KW-1185">Reference proteome</keyword>